<evidence type="ECO:0000313" key="3">
    <source>
        <dbReference type="Proteomes" id="UP000215453"/>
    </source>
</evidence>
<dbReference type="GO" id="GO:0016491">
    <property type="term" value="F:oxidoreductase activity"/>
    <property type="evidence" value="ECO:0007669"/>
    <property type="project" value="InterPro"/>
</dbReference>
<dbReference type="InterPro" id="IPR017938">
    <property type="entry name" value="Riboflavin_synthase-like_b-brl"/>
</dbReference>
<name>A0A1Y6L809_ZYMTR</name>
<organism evidence="2 3">
    <name type="scientific">Zymoseptoria tritici ST99CH_1A5</name>
    <dbReference type="NCBI Taxonomy" id="1276529"/>
    <lineage>
        <taxon>Eukaryota</taxon>
        <taxon>Fungi</taxon>
        <taxon>Dikarya</taxon>
        <taxon>Ascomycota</taxon>
        <taxon>Pezizomycotina</taxon>
        <taxon>Dothideomycetes</taxon>
        <taxon>Dothideomycetidae</taxon>
        <taxon>Mycosphaerellales</taxon>
        <taxon>Mycosphaerellaceae</taxon>
        <taxon>Zymoseptoria</taxon>
    </lineage>
</organism>
<evidence type="ECO:0000313" key="2">
    <source>
        <dbReference type="EMBL" id="SMY19729.1"/>
    </source>
</evidence>
<dbReference type="Gene3D" id="3.40.50.80">
    <property type="entry name" value="Nucleotide-binding domain of ferredoxin-NADP reductase (FNR) module"/>
    <property type="match status" value="1"/>
</dbReference>
<dbReference type="PANTHER" id="PTHR42815:SF2">
    <property type="entry name" value="FAD-BINDING, PUTATIVE (AFU_ORTHOLOGUE AFUA_6G07600)-RELATED"/>
    <property type="match status" value="1"/>
</dbReference>
<dbReference type="SUPFAM" id="SSF52343">
    <property type="entry name" value="Ferredoxin reductase-like, C-terminal NADP-linked domain"/>
    <property type="match status" value="1"/>
</dbReference>
<sequence>MAFFQALPWHKGEETLHALLSIPSQDNPTVPALSPQLSHHLPVVPLIALGTLDSRSRPWTTLLGGQKGLSQPLGGGILGIRTAVPGKWDPVVEELVGKEGKGDVVREEGEGRMVSGLTIDLETRKRTKFFGRMVAGALSREKEEGEGEVAGMQLVLKVEQSLGNCPKYLNSKAVSPAVSRPELVLPAGSSEPTSYIPDEAVDLLAGADLFFVSSSQHALDMDTNHRGGPPGFLRLASNSPSCSDAAGAVLVWPEYSGNRLYQTLGNLSVNPVAGLCIPDFETGDMLYLTGNTEILVGKDASSVLPGTRLAVKLTVTECRFVKSTLTFRGTEGKRSPYNPVVRHLASEKPTTTPSSTSEIELTARLLSQTVLTPTISRFRFKLHSRSGQELPVHRPGQYVTVDFSKDLDVGYSHMRDDDPRSLNEDWVRTFTVSSAPASSLPKDEFEITIRKVGVVTEFLFKHDGESVRSRGELEVNVLGFGGEFEVEQKDEEVVAFAAAGVGITPLLPSLHKLDLERLKMLWTVREADLGLVRDVLDRNPELSKAIKVFVTSSTSGGNNVVDGKKDGEVESQIEKTKTAGADVQRRRLTQEDVMSIGPDAKKHYLCMPVPMRKAVEEWVSQRDGSEVIFEDFNF</sequence>
<dbReference type="InterPro" id="IPR017927">
    <property type="entry name" value="FAD-bd_FR_type"/>
</dbReference>
<accession>A0A1Y6L809</accession>
<dbReference type="PROSITE" id="PS51384">
    <property type="entry name" value="FAD_FR"/>
    <property type="match status" value="1"/>
</dbReference>
<dbReference type="InterPro" id="IPR039261">
    <property type="entry name" value="FNR_nucleotide-bd"/>
</dbReference>
<dbReference type="Proteomes" id="UP000215453">
    <property type="component" value="Chromosome 1"/>
</dbReference>
<protein>
    <recommendedName>
        <fullName evidence="1">FAD-binding FR-type domain-containing protein</fullName>
    </recommendedName>
</protein>
<gene>
    <name evidence="2" type="ORF">ZT1A5_G1164</name>
</gene>
<dbReference type="PANTHER" id="PTHR42815">
    <property type="entry name" value="FAD-BINDING, PUTATIVE (AFU_ORTHOLOGUE AFUA_6G07600)-RELATED"/>
    <property type="match status" value="1"/>
</dbReference>
<dbReference type="AlphaFoldDB" id="A0A1Y6L809"/>
<dbReference type="SUPFAM" id="SSF63380">
    <property type="entry name" value="Riboflavin synthase domain-like"/>
    <property type="match status" value="1"/>
</dbReference>
<feature type="domain" description="FAD-binding FR-type" evidence="1">
    <location>
        <begin position="358"/>
        <end position="487"/>
    </location>
</feature>
<proteinExistence type="predicted"/>
<dbReference type="Gene3D" id="2.40.30.10">
    <property type="entry name" value="Translation factors"/>
    <property type="match status" value="1"/>
</dbReference>
<evidence type="ECO:0000259" key="1">
    <source>
        <dbReference type="PROSITE" id="PS51384"/>
    </source>
</evidence>
<reference evidence="2 3" key="1">
    <citation type="submission" date="2016-10" db="EMBL/GenBank/DDBJ databases">
        <authorList>
            <person name="Varghese N."/>
        </authorList>
    </citation>
    <scope>NUCLEOTIDE SEQUENCE [LARGE SCALE GENOMIC DNA]</scope>
</reference>
<dbReference type="EMBL" id="LT882676">
    <property type="protein sequence ID" value="SMY19729.1"/>
    <property type="molecule type" value="Genomic_DNA"/>
</dbReference>